<dbReference type="Proteomes" id="UP000231453">
    <property type="component" value="Unassembled WGS sequence"/>
</dbReference>
<evidence type="ECO:0000256" key="1">
    <source>
        <dbReference type="SAM" id="Coils"/>
    </source>
</evidence>
<accession>A0A2M7VA98</accession>
<name>A0A2M7VA98_9BACT</name>
<gene>
    <name evidence="2" type="ORF">COX80_03550</name>
</gene>
<reference evidence="3" key="1">
    <citation type="submission" date="2017-09" db="EMBL/GenBank/DDBJ databases">
        <title>Depth-based differentiation of microbial function through sediment-hosted aquifers and enrichment of novel symbionts in the deep terrestrial subsurface.</title>
        <authorList>
            <person name="Probst A.J."/>
            <person name="Ladd B."/>
            <person name="Jarett J.K."/>
            <person name="Geller-Mcgrath D.E."/>
            <person name="Sieber C.M.K."/>
            <person name="Emerson J.B."/>
            <person name="Anantharaman K."/>
            <person name="Thomas B.C."/>
            <person name="Malmstrom R."/>
            <person name="Stieglmeier M."/>
            <person name="Klingl A."/>
            <person name="Woyke T."/>
            <person name="Ryan C.M."/>
            <person name="Banfield J.F."/>
        </authorList>
    </citation>
    <scope>NUCLEOTIDE SEQUENCE [LARGE SCALE GENOMIC DNA]</scope>
</reference>
<feature type="coiled-coil region" evidence="1">
    <location>
        <begin position="41"/>
        <end position="118"/>
    </location>
</feature>
<evidence type="ECO:0000313" key="2">
    <source>
        <dbReference type="EMBL" id="PIZ95780.1"/>
    </source>
</evidence>
<dbReference type="AlphaFoldDB" id="A0A2M7VA98"/>
<evidence type="ECO:0000313" key="3">
    <source>
        <dbReference type="Proteomes" id="UP000231453"/>
    </source>
</evidence>
<protein>
    <submittedName>
        <fullName evidence="2">Uncharacterized protein</fullName>
    </submittedName>
</protein>
<proteinExistence type="predicted"/>
<dbReference type="EMBL" id="PFPL01000045">
    <property type="protein sequence ID" value="PIZ95780.1"/>
    <property type="molecule type" value="Genomic_DNA"/>
</dbReference>
<keyword evidence="1" id="KW-0175">Coiled coil</keyword>
<organism evidence="2 3">
    <name type="scientific">Candidatus Magasanikbacteria bacterium CG_4_10_14_0_2_um_filter_33_14</name>
    <dbReference type="NCBI Taxonomy" id="1974636"/>
    <lineage>
        <taxon>Bacteria</taxon>
        <taxon>Candidatus Magasanikiibacteriota</taxon>
    </lineage>
</organism>
<sequence>MLQIFLVMENIEKNNLHEREKNPEINKEKEITPEVKAAATMERADILVKELKSSKQQLQNIMINITQVMQAIQALRKQLQLAVNDENISSIEQDKKMIEKLKKKIAGHTDELIKMKENLITAQTIQLSEAEGGEITENMKNKAREMVENIIAKISS</sequence>
<comment type="caution">
    <text evidence="2">The sequence shown here is derived from an EMBL/GenBank/DDBJ whole genome shotgun (WGS) entry which is preliminary data.</text>
</comment>